<dbReference type="CDD" id="cd05398">
    <property type="entry name" value="NT_ClassII-CCAase"/>
    <property type="match status" value="1"/>
</dbReference>
<comment type="caution">
    <text evidence="8">The sequence shown here is derived from an EMBL/GenBank/DDBJ whole genome shotgun (WGS) entry which is preliminary data.</text>
</comment>
<dbReference type="Proteomes" id="UP000751190">
    <property type="component" value="Unassembled WGS sequence"/>
</dbReference>
<dbReference type="EMBL" id="JAGTXO010000012">
    <property type="protein sequence ID" value="KAG8464801.1"/>
    <property type="molecule type" value="Genomic_DNA"/>
</dbReference>
<feature type="domain" description="Poly A polymerase head" evidence="6">
    <location>
        <begin position="35"/>
        <end position="171"/>
    </location>
</feature>
<dbReference type="InterPro" id="IPR002646">
    <property type="entry name" value="PolA_pol_head_dom"/>
</dbReference>
<dbReference type="InterPro" id="IPR043519">
    <property type="entry name" value="NT_sf"/>
</dbReference>
<dbReference type="GO" id="GO:0000166">
    <property type="term" value="F:nucleotide binding"/>
    <property type="evidence" value="ECO:0007669"/>
    <property type="project" value="UniProtKB-KW"/>
</dbReference>
<dbReference type="PANTHER" id="PTHR13734">
    <property type="entry name" value="TRNA-NUCLEOTIDYLTRANSFERASE"/>
    <property type="match status" value="1"/>
</dbReference>
<keyword evidence="3" id="KW-0547">Nucleotide-binding</keyword>
<dbReference type="OrthoDB" id="445712at2759"/>
<evidence type="ECO:0000259" key="6">
    <source>
        <dbReference type="Pfam" id="PF01743"/>
    </source>
</evidence>
<reference evidence="8" key="1">
    <citation type="submission" date="2021-05" db="EMBL/GenBank/DDBJ databases">
        <title>The genome of the haptophyte Pavlova lutheri (Diacronema luteri, Pavlovales) - a model for lipid biosynthesis in eukaryotic algae.</title>
        <authorList>
            <person name="Hulatt C.J."/>
            <person name="Posewitz M.C."/>
        </authorList>
    </citation>
    <scope>NUCLEOTIDE SEQUENCE</scope>
    <source>
        <strain evidence="8">NIVA-4/92</strain>
    </source>
</reference>
<evidence type="ECO:0000313" key="9">
    <source>
        <dbReference type="Proteomes" id="UP000751190"/>
    </source>
</evidence>
<dbReference type="GO" id="GO:0001680">
    <property type="term" value="P:tRNA 3'-terminal CCA addition"/>
    <property type="evidence" value="ECO:0007669"/>
    <property type="project" value="TreeGrafter"/>
</dbReference>
<name>A0A8J5XAA2_DIALT</name>
<comment type="similarity">
    <text evidence="1 5">Belongs to the tRNA nucleotidyltransferase/poly(A) polymerase family.</text>
</comment>
<proteinExistence type="inferred from homology"/>
<keyword evidence="2 5" id="KW-0808">Transferase</keyword>
<dbReference type="GO" id="GO:0003723">
    <property type="term" value="F:RNA binding"/>
    <property type="evidence" value="ECO:0007669"/>
    <property type="project" value="UniProtKB-KW"/>
</dbReference>
<organism evidence="8 9">
    <name type="scientific">Diacronema lutheri</name>
    <name type="common">Unicellular marine alga</name>
    <name type="synonym">Monochrysis lutheri</name>
    <dbReference type="NCBI Taxonomy" id="2081491"/>
    <lineage>
        <taxon>Eukaryota</taxon>
        <taxon>Haptista</taxon>
        <taxon>Haptophyta</taxon>
        <taxon>Pavlovophyceae</taxon>
        <taxon>Pavlovales</taxon>
        <taxon>Pavlovaceae</taxon>
        <taxon>Diacronema</taxon>
    </lineage>
</organism>
<dbReference type="PANTHER" id="PTHR13734:SF5">
    <property type="entry name" value="CCA TRNA NUCLEOTIDYLTRANSFERASE, MITOCHONDRIAL"/>
    <property type="match status" value="1"/>
</dbReference>
<keyword evidence="9" id="KW-1185">Reference proteome</keyword>
<dbReference type="InterPro" id="IPR032828">
    <property type="entry name" value="PolyA_RNA-bd"/>
</dbReference>
<dbReference type="SUPFAM" id="SSF81891">
    <property type="entry name" value="Poly A polymerase C-terminal region-like"/>
    <property type="match status" value="1"/>
</dbReference>
<dbReference type="GO" id="GO:0052927">
    <property type="term" value="F:CC tRNA cytidylyltransferase activity"/>
    <property type="evidence" value="ECO:0007669"/>
    <property type="project" value="TreeGrafter"/>
</dbReference>
<dbReference type="Pfam" id="PF12627">
    <property type="entry name" value="PolyA_pol_RNAbd"/>
    <property type="match status" value="1"/>
</dbReference>
<dbReference type="Gene3D" id="1.10.3090.10">
    <property type="entry name" value="cca-adding enzyme, domain 2"/>
    <property type="match status" value="1"/>
</dbReference>
<evidence type="ECO:0000256" key="2">
    <source>
        <dbReference type="ARBA" id="ARBA00022679"/>
    </source>
</evidence>
<dbReference type="Gene3D" id="3.30.460.10">
    <property type="entry name" value="Beta Polymerase, domain 2"/>
    <property type="match status" value="1"/>
</dbReference>
<evidence type="ECO:0000256" key="5">
    <source>
        <dbReference type="RuleBase" id="RU003953"/>
    </source>
</evidence>
<keyword evidence="4 5" id="KW-0694">RNA-binding</keyword>
<dbReference type="SUPFAM" id="SSF81301">
    <property type="entry name" value="Nucleotidyltransferase"/>
    <property type="match status" value="1"/>
</dbReference>
<dbReference type="AlphaFoldDB" id="A0A8J5XAA2"/>
<dbReference type="GO" id="GO:0052929">
    <property type="term" value="F:ATP:3'-cytidine-cytidine-tRNA adenylyltransferase activity"/>
    <property type="evidence" value="ECO:0007669"/>
    <property type="project" value="TreeGrafter"/>
</dbReference>
<dbReference type="Pfam" id="PF01743">
    <property type="entry name" value="PolyA_pol"/>
    <property type="match status" value="1"/>
</dbReference>
<evidence type="ECO:0000259" key="7">
    <source>
        <dbReference type="Pfam" id="PF12627"/>
    </source>
</evidence>
<evidence type="ECO:0000256" key="3">
    <source>
        <dbReference type="ARBA" id="ARBA00022741"/>
    </source>
</evidence>
<dbReference type="OMA" id="AVEMCEP"/>
<sequence length="552" mass="58500">MADDGVQLSLTREEEALFDLLCDVVARNGLATVPRVAGGWVRDKLLGKASADIDIALDDMTGVAFSELVNARLAELGRETRSLGVISANPEQSKHLETVSLRVLGFELDVVNLRSESYADGSRIPTVEFGSPRADAERRDLTINALFYNLCTRRVEDLCGRGLADLRARLCRTPLDASRTFLDDPLRVLRAARFAARLGFALAPDLVAAARTVDVQDALRTKVSRERVLIELGKMLSTARPIGAFRLLRCMGLLPAVFDMPDGCAHARRAAEAAVADDAGAWPPVDARADARFRARFDDECAACAEALDVAIGWEAAAALGGAAGGSETAGAPALVTVEPAADARRLLWLAAALLPALGLVAPLGSKQKPAPLAEVVLRGAFPGLSSADIATVLRLHASIPELARWCSRAELPAELSRLQLGLRLRDAGPHWRAALALALVAAAPPLDAADAMPSAADLDAARIDAARAAWRASAAPHAAAAALIVRRADELGLSDAHALRPLLDGAELMREAGVPKGPAVGRASRELLEFQLAHRHATRDEAIAHLRACAW</sequence>
<protein>
    <recommendedName>
        <fullName evidence="10">Poly A polymerase head domain-containing protein</fullName>
    </recommendedName>
</protein>
<evidence type="ECO:0008006" key="10">
    <source>
        <dbReference type="Google" id="ProtNLM"/>
    </source>
</evidence>
<feature type="domain" description="tRNA nucleotidyltransferase/poly(A) polymerase RNA and SrmB- binding" evidence="7">
    <location>
        <begin position="221"/>
        <end position="258"/>
    </location>
</feature>
<evidence type="ECO:0000256" key="1">
    <source>
        <dbReference type="ARBA" id="ARBA00007265"/>
    </source>
</evidence>
<gene>
    <name evidence="8" type="ORF">KFE25_010169</name>
</gene>
<accession>A0A8J5XAA2</accession>
<evidence type="ECO:0000256" key="4">
    <source>
        <dbReference type="ARBA" id="ARBA00022884"/>
    </source>
</evidence>
<evidence type="ECO:0000313" key="8">
    <source>
        <dbReference type="EMBL" id="KAG8464801.1"/>
    </source>
</evidence>